<sequence>MSKKLLVHNSVGSYSTSTVLRIINEMDYLRNTLTLISIDRNSSENKNVRAQTGHLYLTLMAISLFLDVSGFNLHTYQNFGYSPKTRNVTSMYLAGKEQIYSYCVLLIIQGIGAFRIKVVSF</sequence>
<proteinExistence type="predicted"/>
<feature type="transmembrane region" description="Helical" evidence="1">
    <location>
        <begin position="99"/>
        <end position="116"/>
    </location>
</feature>
<accession>A0A9P6KX40</accession>
<evidence type="ECO:0000256" key="1">
    <source>
        <dbReference type="SAM" id="Phobius"/>
    </source>
</evidence>
<evidence type="ECO:0000313" key="2">
    <source>
        <dbReference type="EMBL" id="KAF9760636.1"/>
    </source>
</evidence>
<dbReference type="EMBL" id="SBJO01000557">
    <property type="protein sequence ID" value="KAF9760636.1"/>
    <property type="molecule type" value="Genomic_DNA"/>
</dbReference>
<keyword evidence="1" id="KW-1133">Transmembrane helix</keyword>
<keyword evidence="3" id="KW-1185">Reference proteome</keyword>
<dbReference type="Proteomes" id="UP000740883">
    <property type="component" value="Unassembled WGS sequence"/>
</dbReference>
<dbReference type="OrthoDB" id="2217172at2759"/>
<feature type="transmembrane region" description="Helical" evidence="1">
    <location>
        <begin position="55"/>
        <end position="79"/>
    </location>
</feature>
<reference evidence="2 3" key="1">
    <citation type="journal article" date="2020" name="Genome Biol. Evol.">
        <title>Comparative genomics of strictly vertically transmitted, feminizing microsporidia endosymbionts of amphipod crustaceans.</title>
        <authorList>
            <person name="Cormier A."/>
            <person name="Chebbi M.A."/>
            <person name="Giraud I."/>
            <person name="Wattier R."/>
            <person name="Teixeira M."/>
            <person name="Gilbert C."/>
            <person name="Rigaud T."/>
            <person name="Cordaux R."/>
        </authorList>
    </citation>
    <scope>NUCLEOTIDE SEQUENCE [LARGE SCALE GENOMIC DNA]</scope>
    <source>
        <strain evidence="2 3">Ou3-Ou53</strain>
    </source>
</reference>
<name>A0A9P6KX40_9MICR</name>
<evidence type="ECO:0000313" key="3">
    <source>
        <dbReference type="Proteomes" id="UP000740883"/>
    </source>
</evidence>
<comment type="caution">
    <text evidence="2">The sequence shown here is derived from an EMBL/GenBank/DDBJ whole genome shotgun (WGS) entry which is preliminary data.</text>
</comment>
<gene>
    <name evidence="2" type="ORF">NGRA_3074</name>
</gene>
<keyword evidence="1" id="KW-0812">Transmembrane</keyword>
<organism evidence="2 3">
    <name type="scientific">Nosema granulosis</name>
    <dbReference type="NCBI Taxonomy" id="83296"/>
    <lineage>
        <taxon>Eukaryota</taxon>
        <taxon>Fungi</taxon>
        <taxon>Fungi incertae sedis</taxon>
        <taxon>Microsporidia</taxon>
        <taxon>Nosematidae</taxon>
        <taxon>Nosema</taxon>
    </lineage>
</organism>
<keyword evidence="1" id="KW-0472">Membrane</keyword>
<protein>
    <submittedName>
        <fullName evidence="2">Uncharacterized protein</fullName>
    </submittedName>
</protein>
<dbReference type="AlphaFoldDB" id="A0A9P6KX40"/>